<comment type="caution">
    <text evidence="1">The sequence shown here is derived from an EMBL/GenBank/DDBJ whole genome shotgun (WGS) entry which is preliminary data.</text>
</comment>
<gene>
    <name evidence="1" type="ORF">CHI95_23060</name>
</gene>
<name>A0A264VLN9_PRORE</name>
<dbReference type="EMBL" id="NOWC01000043">
    <property type="protein sequence ID" value="OZS72185.1"/>
    <property type="molecule type" value="Genomic_DNA"/>
</dbReference>
<dbReference type="Proteomes" id="UP000216001">
    <property type="component" value="Unassembled WGS sequence"/>
</dbReference>
<evidence type="ECO:0000313" key="2">
    <source>
        <dbReference type="Proteomes" id="UP000216001"/>
    </source>
</evidence>
<dbReference type="AlphaFoldDB" id="A0A264VLN9"/>
<protein>
    <submittedName>
        <fullName evidence="1">Uncharacterized protein</fullName>
    </submittedName>
</protein>
<accession>A0A264VLN9</accession>
<sequence>MRAKVTDVLLNGALMMVLGGALIAGFVVSPGQAHREDKSDSVVAEYWVDIEKRDGLSLYSNNNLVRIDVVGEVPDEKDWPLPSERVELIFYGNGQAQMCQDNRCLDVEVILIKPAFLGGGNE</sequence>
<proteinExistence type="predicted"/>
<dbReference type="RefSeq" id="WP_094963093.1">
    <property type="nucleotide sequence ID" value="NZ_NOWC01000043.1"/>
</dbReference>
<organism evidence="1 2">
    <name type="scientific">Providencia rettgeri</name>
    <dbReference type="NCBI Taxonomy" id="587"/>
    <lineage>
        <taxon>Bacteria</taxon>
        <taxon>Pseudomonadati</taxon>
        <taxon>Pseudomonadota</taxon>
        <taxon>Gammaproteobacteria</taxon>
        <taxon>Enterobacterales</taxon>
        <taxon>Morganellaceae</taxon>
        <taxon>Providencia</taxon>
    </lineage>
</organism>
<reference evidence="1 2" key="1">
    <citation type="submission" date="2017-07" db="EMBL/GenBank/DDBJ databases">
        <title>blaIMP-27 on transferable plasmids in Proteus mirabilis and Providencia rettgeri.</title>
        <authorList>
            <person name="Potter R."/>
        </authorList>
    </citation>
    <scope>NUCLEOTIDE SEQUENCE [LARGE SCALE GENOMIC DNA]</scope>
    <source>
        <strain evidence="1 2">PR1</strain>
    </source>
</reference>
<evidence type="ECO:0000313" key="1">
    <source>
        <dbReference type="EMBL" id="OZS72185.1"/>
    </source>
</evidence>